<dbReference type="PANTHER" id="PTHR13947">
    <property type="entry name" value="GNAT FAMILY N-ACETYLTRANSFERASE"/>
    <property type="match status" value="1"/>
</dbReference>
<dbReference type="Pfam" id="PF12802">
    <property type="entry name" value="MarR_2"/>
    <property type="match status" value="1"/>
</dbReference>
<dbReference type="InterPro" id="IPR016181">
    <property type="entry name" value="Acyl_CoA_acyltransferase"/>
</dbReference>
<dbReference type="GO" id="GO:0008080">
    <property type="term" value="F:N-acetyltransferase activity"/>
    <property type="evidence" value="ECO:0007669"/>
    <property type="project" value="InterPro"/>
</dbReference>
<dbReference type="InterPro" id="IPR036388">
    <property type="entry name" value="WH-like_DNA-bd_sf"/>
</dbReference>
<protein>
    <submittedName>
        <fullName evidence="4">Transcriptional regulator, MarR family with acetyltransferase activity</fullName>
    </submittedName>
</protein>
<keyword evidence="1 4" id="KW-0808">Transferase</keyword>
<dbReference type="PROSITE" id="PS50995">
    <property type="entry name" value="HTH_MARR_2"/>
    <property type="match status" value="1"/>
</dbReference>
<dbReference type="PANTHER" id="PTHR13947:SF37">
    <property type="entry name" value="LD18367P"/>
    <property type="match status" value="1"/>
</dbReference>
<dbReference type="STRING" id="316055.RPE_4427"/>
<organism evidence="4">
    <name type="scientific">Rhodopseudomonas palustris (strain BisA53)</name>
    <dbReference type="NCBI Taxonomy" id="316055"/>
    <lineage>
        <taxon>Bacteria</taxon>
        <taxon>Pseudomonadati</taxon>
        <taxon>Pseudomonadota</taxon>
        <taxon>Alphaproteobacteria</taxon>
        <taxon>Hyphomicrobiales</taxon>
        <taxon>Nitrobacteraceae</taxon>
        <taxon>Rhodopseudomonas</taxon>
    </lineage>
</organism>
<feature type="domain" description="N-acetyltransferase" evidence="3">
    <location>
        <begin position="160"/>
        <end position="307"/>
    </location>
</feature>
<reference evidence="4" key="1">
    <citation type="submission" date="2006-09" db="EMBL/GenBank/DDBJ databases">
        <title>Complete sequence of Rhodopseudomonas palustris BisA53.</title>
        <authorList>
            <consortium name="US DOE Joint Genome Institute"/>
            <person name="Copeland A."/>
            <person name="Lucas S."/>
            <person name="Lapidus A."/>
            <person name="Barry K."/>
            <person name="Detter J.C."/>
            <person name="Glavina del Rio T."/>
            <person name="Hammon N."/>
            <person name="Israni S."/>
            <person name="Dalin E."/>
            <person name="Tice H."/>
            <person name="Pitluck S."/>
            <person name="Chain P."/>
            <person name="Malfatti S."/>
            <person name="Shin M."/>
            <person name="Vergez L."/>
            <person name="Schmutz J."/>
            <person name="Larimer F."/>
            <person name="Land M."/>
            <person name="Hauser L."/>
            <person name="Pelletier D.A."/>
            <person name="Kyrpides N."/>
            <person name="Kim E."/>
            <person name="Harwood C.S."/>
            <person name="Oda Y."/>
            <person name="Richardson P."/>
        </authorList>
    </citation>
    <scope>NUCLEOTIDE SEQUENCE [LARGE SCALE GENOMIC DNA]</scope>
    <source>
        <strain evidence="4">BisA53</strain>
    </source>
</reference>
<dbReference type="InterPro" id="IPR000835">
    <property type="entry name" value="HTH_MarR-typ"/>
</dbReference>
<proteinExistence type="predicted"/>
<dbReference type="InterPro" id="IPR050769">
    <property type="entry name" value="NAT_camello-type"/>
</dbReference>
<dbReference type="eggNOG" id="COG0456">
    <property type="taxonomic scope" value="Bacteria"/>
</dbReference>
<dbReference type="OrthoDB" id="273614at2"/>
<dbReference type="SUPFAM" id="SSF55729">
    <property type="entry name" value="Acyl-CoA N-acyltransferases (Nat)"/>
    <property type="match status" value="1"/>
</dbReference>
<dbReference type="Gene3D" id="3.40.630.30">
    <property type="match status" value="1"/>
</dbReference>
<dbReference type="SUPFAM" id="SSF46785">
    <property type="entry name" value="Winged helix' DNA-binding domain"/>
    <property type="match status" value="1"/>
</dbReference>
<feature type="domain" description="HTH marR-type" evidence="2">
    <location>
        <begin position="1"/>
        <end position="147"/>
    </location>
</feature>
<dbReference type="AlphaFoldDB" id="Q07I83"/>
<dbReference type="CDD" id="cd04301">
    <property type="entry name" value="NAT_SF"/>
    <property type="match status" value="1"/>
</dbReference>
<name>Q07I83_RHOP5</name>
<dbReference type="EMBL" id="CP000463">
    <property type="protein sequence ID" value="ABJ08351.1"/>
    <property type="molecule type" value="Genomic_DNA"/>
</dbReference>
<dbReference type="GO" id="GO:0003700">
    <property type="term" value="F:DNA-binding transcription factor activity"/>
    <property type="evidence" value="ECO:0007669"/>
    <property type="project" value="InterPro"/>
</dbReference>
<accession>Q07I83</accession>
<gene>
    <name evidence="4" type="ordered locus">RPE_4427</name>
</gene>
<evidence type="ECO:0000259" key="2">
    <source>
        <dbReference type="PROSITE" id="PS50995"/>
    </source>
</evidence>
<dbReference type="KEGG" id="rpe:RPE_4427"/>
<dbReference type="Gene3D" id="1.10.10.10">
    <property type="entry name" value="Winged helix-like DNA-binding domain superfamily/Winged helix DNA-binding domain"/>
    <property type="match status" value="1"/>
</dbReference>
<dbReference type="InterPro" id="IPR000182">
    <property type="entry name" value="GNAT_dom"/>
</dbReference>
<dbReference type="InterPro" id="IPR036390">
    <property type="entry name" value="WH_DNA-bd_sf"/>
</dbReference>
<dbReference type="PROSITE" id="PS51186">
    <property type="entry name" value="GNAT"/>
    <property type="match status" value="1"/>
</dbReference>
<dbReference type="Pfam" id="PF00583">
    <property type="entry name" value="Acetyltransf_1"/>
    <property type="match status" value="1"/>
</dbReference>
<evidence type="ECO:0000259" key="3">
    <source>
        <dbReference type="PROSITE" id="PS51186"/>
    </source>
</evidence>
<evidence type="ECO:0000256" key="1">
    <source>
        <dbReference type="ARBA" id="ARBA00022679"/>
    </source>
</evidence>
<dbReference type="eggNOG" id="COG1846">
    <property type="taxonomic scope" value="Bacteria"/>
</dbReference>
<dbReference type="SMART" id="SM00347">
    <property type="entry name" value="HTH_MARR"/>
    <property type="match status" value="1"/>
</dbReference>
<dbReference type="HOGENOM" id="CLU_065219_0_0_5"/>
<evidence type="ECO:0000313" key="4">
    <source>
        <dbReference type="EMBL" id="ABJ08351.1"/>
    </source>
</evidence>
<sequence>MSFAMTSAVAAVRAFNRFYTRQVGVLERHLMGSPFSLTEARVIYELAQRPEQTAGEIGVTLGLDAGYLSRMLRNFSADGLLAKRPSPTDARQQHLALTAKGRAAAAKLARAADAEAATMLAPLSAADTNRLVAAMATIERLLRGVSAAEATLRAPLPGDMGFVVQSHGALYAAEYGYDSSFEALVAEIVANFIKYFDASRERCWIAELDGRPVGSLFLVKASDDVAKLRLMLIDPAARGQGLGARLINEAIDFARHCGYRRITLWTQSHLIAARKLYQNAGFALVGSEPHRSFGQDLIGETWEREIREMEIREREL</sequence>